<proteinExistence type="predicted"/>
<evidence type="ECO:0000313" key="6">
    <source>
        <dbReference type="Proteomes" id="UP000295558"/>
    </source>
</evidence>
<protein>
    <submittedName>
        <fullName evidence="5">M protein trans-acting positive regulator (MGA)</fullName>
    </submittedName>
</protein>
<sequence>MKNLVIASEYRKLRLLHILFTAEQDYTKKELAGLLHCSIKTLETDIKGLQEIFDPAIAYVHEDEYHVLLDVGEQVNFSYLYAMAVSNSYMYLISKDIFSGKRQNLSDWAEDNFSSLPTMYRRMRQIDTYLAESRLVLETTPLDIKGSEIRLRFYYFQIYSRSYPYTKWPFPEIPYLQVNEFIKTVERCFGIYFSLPARINYAIAIAVCLERLKQGYHYKMSVEDLNSWKSIAEAQREFHPVDYSILDNIIGFPLPKHECYINVLMCFWTKFSYVDEGQASIRVKHSQIVNPHKYELANDLVKILEDYQIHNSTHIAAETIDFLTRFLFIDKMNILPEVPYAHVAPDKHELSKKIRSVLNTYETNPNHHYIRSNKAMMIHYLTDFYNTVIQQEQQYRILHVKIVSENGYFWEEYLRTELRKRYSDEQIIICDELHSHEHMQHIDLIISDFPFYEETGITSDILVWNMPPAKKDYEQLNIFLKRKNDAFPN</sequence>
<keyword evidence="2" id="KW-0804">Transcription</keyword>
<evidence type="ECO:0000256" key="1">
    <source>
        <dbReference type="ARBA" id="ARBA00023015"/>
    </source>
</evidence>
<dbReference type="InterPro" id="IPR007737">
    <property type="entry name" value="Mga_HTH"/>
</dbReference>
<dbReference type="AlphaFoldDB" id="A0A4R6ZU65"/>
<dbReference type="EMBL" id="SNZK01000001">
    <property type="protein sequence ID" value="TDR55749.1"/>
    <property type="molecule type" value="Genomic_DNA"/>
</dbReference>
<name>A0A4R6ZU65_9LIST</name>
<gene>
    <name evidence="5" type="ORF">DFP96_101692</name>
</gene>
<evidence type="ECO:0000256" key="2">
    <source>
        <dbReference type="ARBA" id="ARBA00023163"/>
    </source>
</evidence>
<evidence type="ECO:0000259" key="4">
    <source>
        <dbReference type="Pfam" id="PF08280"/>
    </source>
</evidence>
<reference evidence="5 6" key="1">
    <citation type="submission" date="2019-03" db="EMBL/GenBank/DDBJ databases">
        <title>Genomic Encyclopedia of Type Strains, Phase III (KMG-III): the genomes of soil and plant-associated and newly described type strains.</title>
        <authorList>
            <person name="Whitman W."/>
        </authorList>
    </citation>
    <scope>NUCLEOTIDE SEQUENCE [LARGE SCALE GENOMIC DNA]</scope>
    <source>
        <strain evidence="5 6">CECT 7972</strain>
    </source>
</reference>
<dbReference type="InterPro" id="IPR050661">
    <property type="entry name" value="BglG_antiterminators"/>
</dbReference>
<dbReference type="Pfam" id="PF05043">
    <property type="entry name" value="Mga"/>
    <property type="match status" value="1"/>
</dbReference>
<dbReference type="STRING" id="1265846.PROCOU_10276"/>
<dbReference type="Pfam" id="PF08280">
    <property type="entry name" value="HTH_Mga"/>
    <property type="match status" value="1"/>
</dbReference>
<comment type="caution">
    <text evidence="5">The sequence shown here is derived from an EMBL/GenBank/DDBJ whole genome shotgun (WGS) entry which is preliminary data.</text>
</comment>
<evidence type="ECO:0000313" key="5">
    <source>
        <dbReference type="EMBL" id="TDR55749.1"/>
    </source>
</evidence>
<feature type="domain" description="Mga helix-turn-helix" evidence="3">
    <location>
        <begin position="77"/>
        <end position="159"/>
    </location>
</feature>
<dbReference type="PANTHER" id="PTHR30185:SF18">
    <property type="entry name" value="TRANSCRIPTIONAL REGULATOR MTLR"/>
    <property type="match status" value="1"/>
</dbReference>
<dbReference type="Proteomes" id="UP000295558">
    <property type="component" value="Unassembled WGS sequence"/>
</dbReference>
<accession>A0A4R6ZU65</accession>
<feature type="domain" description="M protein trans-acting positive regulator (MGA) HTH" evidence="4">
    <location>
        <begin position="11"/>
        <end position="54"/>
    </location>
</feature>
<dbReference type="InterPro" id="IPR013199">
    <property type="entry name" value="HTH_Mga_DNA-bd_dom"/>
</dbReference>
<dbReference type="PANTHER" id="PTHR30185">
    <property type="entry name" value="CRYPTIC BETA-GLUCOSIDE BGL OPERON ANTITERMINATOR"/>
    <property type="match status" value="1"/>
</dbReference>
<evidence type="ECO:0000259" key="3">
    <source>
        <dbReference type="Pfam" id="PF05043"/>
    </source>
</evidence>
<keyword evidence="1" id="KW-0805">Transcription regulation</keyword>
<organism evidence="5 6">
    <name type="scientific">Listeria rocourtiae</name>
    <dbReference type="NCBI Taxonomy" id="647910"/>
    <lineage>
        <taxon>Bacteria</taxon>
        <taxon>Bacillati</taxon>
        <taxon>Bacillota</taxon>
        <taxon>Bacilli</taxon>
        <taxon>Bacillales</taxon>
        <taxon>Listeriaceae</taxon>
        <taxon>Listeria</taxon>
    </lineage>
</organism>
<dbReference type="RefSeq" id="WP_036071615.1">
    <property type="nucleotide sequence ID" value="NZ_JAARQJ010000017.1"/>
</dbReference>
<keyword evidence="6" id="KW-1185">Reference proteome</keyword>